<organism evidence="1 2">
    <name type="scientific">Candidatus Cohnella colombiensis</name>
    <dbReference type="NCBI Taxonomy" id="3121368"/>
    <lineage>
        <taxon>Bacteria</taxon>
        <taxon>Bacillati</taxon>
        <taxon>Bacillota</taxon>
        <taxon>Bacilli</taxon>
        <taxon>Bacillales</taxon>
        <taxon>Paenibacillaceae</taxon>
        <taxon>Cohnella</taxon>
    </lineage>
</organism>
<reference evidence="1" key="1">
    <citation type="submission" date="2023-03" db="EMBL/GenBank/DDBJ databases">
        <title>Andean soil-derived lignocellulolytic bacterial consortium as a source of novel taxa and putative plastic-active enzymes.</title>
        <authorList>
            <person name="Diaz-Garcia L."/>
            <person name="Chuvochina M."/>
            <person name="Feuerriegel G."/>
            <person name="Bunk B."/>
            <person name="Sproer C."/>
            <person name="Streit W.R."/>
            <person name="Rodriguez L.M."/>
            <person name="Overmann J."/>
            <person name="Jimenez D.J."/>
        </authorList>
    </citation>
    <scope>NUCLEOTIDE SEQUENCE</scope>
    <source>
        <strain evidence="1">MAG 2441</strain>
    </source>
</reference>
<dbReference type="AlphaFoldDB" id="A0AA95EUB4"/>
<keyword evidence="2" id="KW-1185">Reference proteome</keyword>
<sequence length="188" mass="21312">MSKDRAKRRSPTRRKPLFFVDNPNKMELRWLDELPRKRKQVAVHANPQHLEEIVAVASTMNQQKYTDNLSEVGDPTHVDTDALESAIAYYNDELAHPSVPSLSELDSGCQRFMFNNPAESIRLTIPFKVPFVNEDYAVVAMTDHPSCSCVLRSKQKHAAELEIIRTRWGASHLSGSIQWIAVGQKSIV</sequence>
<gene>
    <name evidence="1" type="ORF">P0Y55_12250</name>
</gene>
<dbReference type="NCBIfam" id="NF012201">
    <property type="entry name" value="WIAG-tail"/>
    <property type="match status" value="1"/>
</dbReference>
<proteinExistence type="predicted"/>
<dbReference type="EMBL" id="CP119317">
    <property type="protein sequence ID" value="WEK53354.1"/>
    <property type="molecule type" value="Genomic_DNA"/>
</dbReference>
<evidence type="ECO:0000313" key="1">
    <source>
        <dbReference type="EMBL" id="WEK53354.1"/>
    </source>
</evidence>
<accession>A0AA95EUB4</accession>
<protein>
    <submittedName>
        <fullName evidence="1">WIAG-tail domain</fullName>
    </submittedName>
</protein>
<evidence type="ECO:0000313" key="2">
    <source>
        <dbReference type="Proteomes" id="UP001178662"/>
    </source>
</evidence>
<name>A0AA95EUB4_9BACL</name>
<dbReference type="Proteomes" id="UP001178662">
    <property type="component" value="Chromosome"/>
</dbReference>